<dbReference type="STRING" id="497964.CfE428DRAFT_2405"/>
<evidence type="ECO:0000313" key="7">
    <source>
        <dbReference type="EMBL" id="EDY19816.1"/>
    </source>
</evidence>
<dbReference type="InterPro" id="IPR016024">
    <property type="entry name" value="ARM-type_fold"/>
</dbReference>
<reference evidence="7 8" key="1">
    <citation type="journal article" date="2011" name="J. Bacteriol.">
        <title>Genome sequence of Chthoniobacter flavus Ellin428, an aerobic heterotrophic soil bacterium.</title>
        <authorList>
            <person name="Kant R."/>
            <person name="van Passel M.W."/>
            <person name="Palva A."/>
            <person name="Lucas S."/>
            <person name="Lapidus A."/>
            <person name="Glavina Del Rio T."/>
            <person name="Dalin E."/>
            <person name="Tice H."/>
            <person name="Bruce D."/>
            <person name="Goodwin L."/>
            <person name="Pitluck S."/>
            <person name="Larimer F.W."/>
            <person name="Land M.L."/>
            <person name="Hauser L."/>
            <person name="Sangwan P."/>
            <person name="de Vos W.M."/>
            <person name="Janssen P.H."/>
            <person name="Smidt H."/>
        </authorList>
    </citation>
    <scope>NUCLEOTIDE SEQUENCE [LARGE SCALE GENOMIC DNA]</scope>
    <source>
        <strain evidence="7 8">Ellin428</strain>
    </source>
</reference>
<dbReference type="InterPro" id="IPR036909">
    <property type="entry name" value="Cyt_c-like_dom_sf"/>
</dbReference>
<protein>
    <submittedName>
        <fullName evidence="7">Membrane-bound dehydrogenase domain protein</fullName>
    </submittedName>
</protein>
<dbReference type="Pfam" id="PF13442">
    <property type="entry name" value="Cytochrome_CBB3"/>
    <property type="match status" value="1"/>
</dbReference>
<dbReference type="InterPro" id="IPR055557">
    <property type="entry name" value="DUF7133"/>
</dbReference>
<evidence type="ECO:0000259" key="6">
    <source>
        <dbReference type="PROSITE" id="PS51007"/>
    </source>
</evidence>
<dbReference type="EMBL" id="ABVL01000006">
    <property type="protein sequence ID" value="EDY19816.1"/>
    <property type="molecule type" value="Genomic_DNA"/>
</dbReference>
<dbReference type="Gene3D" id="1.10.760.10">
    <property type="entry name" value="Cytochrome c-like domain"/>
    <property type="match status" value="1"/>
</dbReference>
<dbReference type="Pfam" id="PF13646">
    <property type="entry name" value="HEAT_2"/>
    <property type="match status" value="1"/>
</dbReference>
<dbReference type="GO" id="GO:0046872">
    <property type="term" value="F:metal ion binding"/>
    <property type="evidence" value="ECO:0007669"/>
    <property type="project" value="UniProtKB-KW"/>
</dbReference>
<feature type="compositionally biased region" description="Low complexity" evidence="5">
    <location>
        <begin position="261"/>
        <end position="272"/>
    </location>
</feature>
<dbReference type="PANTHER" id="PTHR33546">
    <property type="entry name" value="LARGE, MULTIFUNCTIONAL SECRETED PROTEIN-RELATED"/>
    <property type="match status" value="1"/>
</dbReference>
<evidence type="ECO:0000256" key="1">
    <source>
        <dbReference type="ARBA" id="ARBA00022617"/>
    </source>
</evidence>
<dbReference type="Proteomes" id="UP000005824">
    <property type="component" value="Unassembled WGS sequence"/>
</dbReference>
<feature type="region of interest" description="Disordered" evidence="5">
    <location>
        <begin position="244"/>
        <end position="288"/>
    </location>
</feature>
<comment type="caution">
    <text evidence="7">The sequence shown here is derived from an EMBL/GenBank/DDBJ whole genome shotgun (WGS) entry which is preliminary data.</text>
</comment>
<dbReference type="AlphaFoldDB" id="B4D0F4"/>
<dbReference type="eggNOG" id="COG1413">
    <property type="taxonomic scope" value="Bacteria"/>
</dbReference>
<keyword evidence="8" id="KW-1185">Reference proteome</keyword>
<dbReference type="eggNOG" id="COG3474">
    <property type="taxonomic scope" value="Bacteria"/>
</dbReference>
<feature type="domain" description="Cytochrome c" evidence="6">
    <location>
        <begin position="1145"/>
        <end position="1278"/>
    </location>
</feature>
<evidence type="ECO:0000256" key="3">
    <source>
        <dbReference type="ARBA" id="ARBA00023004"/>
    </source>
</evidence>
<evidence type="ECO:0000256" key="4">
    <source>
        <dbReference type="PROSITE-ProRule" id="PRU00433"/>
    </source>
</evidence>
<dbReference type="InterPro" id="IPR011989">
    <property type="entry name" value="ARM-like"/>
</dbReference>
<gene>
    <name evidence="7" type="ORF">CfE428DRAFT_2405</name>
</gene>
<dbReference type="Gene3D" id="2.120.10.30">
    <property type="entry name" value="TolB, C-terminal domain"/>
    <property type="match status" value="1"/>
</dbReference>
<dbReference type="SUPFAM" id="SSF46626">
    <property type="entry name" value="Cytochrome c"/>
    <property type="match status" value="1"/>
</dbReference>
<name>B4D0F4_9BACT</name>
<dbReference type="eggNOG" id="COG2133">
    <property type="taxonomic scope" value="Bacteria"/>
</dbReference>
<dbReference type="SUPFAM" id="SSF48371">
    <property type="entry name" value="ARM repeat"/>
    <property type="match status" value="1"/>
</dbReference>
<dbReference type="GO" id="GO:0009055">
    <property type="term" value="F:electron transfer activity"/>
    <property type="evidence" value="ECO:0007669"/>
    <property type="project" value="InterPro"/>
</dbReference>
<dbReference type="InterPro" id="IPR013428">
    <property type="entry name" value="Membrane-bound_put_N"/>
</dbReference>
<dbReference type="Gene3D" id="1.25.10.10">
    <property type="entry name" value="Leucine-rich Repeat Variant"/>
    <property type="match status" value="1"/>
</dbReference>
<dbReference type="NCBIfam" id="TIGR02604">
    <property type="entry name" value="Piru_Ver_Nterm"/>
    <property type="match status" value="1"/>
</dbReference>
<proteinExistence type="predicted"/>
<dbReference type="RefSeq" id="WP_006979730.1">
    <property type="nucleotide sequence ID" value="NZ_ABVL01000006.1"/>
</dbReference>
<keyword evidence="1 4" id="KW-0349">Heme</keyword>
<keyword evidence="2 4" id="KW-0479">Metal-binding</keyword>
<dbReference type="InterPro" id="IPR006311">
    <property type="entry name" value="TAT_signal"/>
</dbReference>
<dbReference type="InterPro" id="IPR011041">
    <property type="entry name" value="Quinoprot_gluc/sorb_DH_b-prop"/>
</dbReference>
<organism evidence="7 8">
    <name type="scientific">Chthoniobacter flavus Ellin428</name>
    <dbReference type="NCBI Taxonomy" id="497964"/>
    <lineage>
        <taxon>Bacteria</taxon>
        <taxon>Pseudomonadati</taxon>
        <taxon>Verrucomicrobiota</taxon>
        <taxon>Spartobacteria</taxon>
        <taxon>Chthoniobacterales</taxon>
        <taxon>Chthoniobacteraceae</taxon>
        <taxon>Chthoniobacter</taxon>
    </lineage>
</organism>
<dbReference type="InParanoid" id="B4D0F4"/>
<dbReference type="InterPro" id="IPR009056">
    <property type="entry name" value="Cyt_c-like_dom"/>
</dbReference>
<accession>B4D0F4</accession>
<evidence type="ECO:0000256" key="2">
    <source>
        <dbReference type="ARBA" id="ARBA00022723"/>
    </source>
</evidence>
<dbReference type="SUPFAM" id="SSF50952">
    <property type="entry name" value="Soluble quinoprotein glucose dehydrogenase"/>
    <property type="match status" value="1"/>
</dbReference>
<evidence type="ECO:0000256" key="5">
    <source>
        <dbReference type="SAM" id="MobiDB-lite"/>
    </source>
</evidence>
<dbReference type="Pfam" id="PF23500">
    <property type="entry name" value="DUF7133"/>
    <property type="match status" value="1"/>
</dbReference>
<dbReference type="GO" id="GO:0020037">
    <property type="term" value="F:heme binding"/>
    <property type="evidence" value="ECO:0007669"/>
    <property type="project" value="InterPro"/>
</dbReference>
<dbReference type="eggNOG" id="COG2159">
    <property type="taxonomic scope" value="Bacteria"/>
</dbReference>
<keyword evidence="3 4" id="KW-0408">Iron</keyword>
<feature type="compositionally biased region" description="Polar residues" evidence="5">
    <location>
        <begin position="244"/>
        <end position="255"/>
    </location>
</feature>
<feature type="compositionally biased region" description="Pro residues" evidence="5">
    <location>
        <begin position="273"/>
        <end position="285"/>
    </location>
</feature>
<dbReference type="Gene3D" id="3.20.20.140">
    <property type="entry name" value="Metal-dependent hydrolases"/>
    <property type="match status" value="1"/>
</dbReference>
<sequence precursor="true">MSDSSFSLPRRDFLRGALAAGLFAGRTSSSAAPAEPRKTALIDTNAWLDPWPIRRLRLEDPAALAAKLQQNGVSRAWVSSFDGILHKDIGGVNTRLAETCRRFPIFEPFGMVNLSLPRWEADVEACAQKHHMRGLRLLPGYHGYKLDDPRFAALLQLATEHRLAVQIAAMLEDERTQNPLLRVPPVDITPLPSLLASVSGARVMLLNWAARLRRQAAPARAAKRPACSSMWPWSKASRALPACSTISPSRSSASVPTPRFSTSNPRNSNSGNPPSPMPSTTPSPKPTRNVFSALERLAALILLLPGAAFGAEPLKFPSIPPTSPAEAEKAFHTLHGFHMDLLAAEPMVASPVAMAYDEDGHAFVAEMVDYPYTDKAHHKANQENPTDAPIGRIRMLFDDDGDGKFDRSTIFAEGLSWPTGIACWKGGIIVTATPDVWYFKDTKGDGHADARQKLFTGLRKFNVQAVMNNPVWGLDNRLYISGGSNGGEIRNLMHPELKPLSLRRADLRLDPRNNLLELVSGGARFGNGRDDWGNRFLCNIRNPAQHIAIESRYLARNPYLPVVSALTDVAESGDQLPVYRVSPPEAWRELRAKRWSADSTVTAHMPRSELVGSGVVTSSSGITVYRGDAYPAEFYGNLIVADCAGNLFYRLKTRPDGVTFKASRVDGKQELCAGRDIWFRPVNFVNAPDGCLHVCDMYREVIEHPWSLPDDIHAALDLERGRDRGRLYRLAPPGFQPRPAPHLSKASTAELVALLAHPNAWHRDTAHRLLFERQDQSAVPALREMMSKNQNPLARLQALWSLEGLGALNETDIVAATHDSDEHMRRAAVLLAEPRLKESESLRMAVMHLTDDAALGVRYQVALSLGEVPDAAAKPLAALASHEVADSWMRTAILSSAGAHTAEVAAAVLRGADSPDAATFLRDAGGVIGGEAKADICRAFLDLLAGEAAAHASSAEAGALGLAKGLARHSQSPTTFASPAAQDWLRAVSAKAQSGALAAKASVEQRTESVALLALADFSAMQSLAGKLLQPSQPEPVCVAFIQSLRDKRDPGVATLLLTAWPALTPGAREAAVGVFTSRKEWLEPLIVAVEKQQIHPAELSPAARAALQRFPDVALRERAGKLFVAAGSRQDAITRYQPVLTMHGDATKGHEVYRAICSTCHRKGDEGRDIGPNLATVGAWSPEQLLTNILDPNREVAPNFMLYAVELKDGRALAGIIAAETETGVTLKSLDGTEQSFARTEIASLKATGTSPMPEGLEGAVNMQQMADLVAFLRDAP</sequence>
<dbReference type="NCBIfam" id="TIGR02603">
    <property type="entry name" value="CxxCH_TIGR02603"/>
    <property type="match status" value="1"/>
</dbReference>
<dbReference type="InterPro" id="IPR032466">
    <property type="entry name" value="Metal_Hydrolase"/>
</dbReference>
<evidence type="ECO:0000313" key="8">
    <source>
        <dbReference type="Proteomes" id="UP000005824"/>
    </source>
</evidence>
<dbReference type="PANTHER" id="PTHR33546:SF1">
    <property type="entry name" value="LARGE, MULTIFUNCTIONAL SECRETED PROTEIN"/>
    <property type="match status" value="1"/>
</dbReference>
<dbReference type="PROSITE" id="PS51318">
    <property type="entry name" value="TAT"/>
    <property type="match status" value="1"/>
</dbReference>
<dbReference type="InterPro" id="IPR013427">
    <property type="entry name" value="Haem-bd_dom_put"/>
</dbReference>
<dbReference type="SUPFAM" id="SSF51556">
    <property type="entry name" value="Metallo-dependent hydrolases"/>
    <property type="match status" value="1"/>
</dbReference>
<dbReference type="InterPro" id="IPR011042">
    <property type="entry name" value="6-blade_b-propeller_TolB-like"/>
</dbReference>
<dbReference type="PROSITE" id="PS51007">
    <property type="entry name" value="CYTC"/>
    <property type="match status" value="1"/>
</dbReference>